<name>A0A1R4IRX0_9ACTN</name>
<evidence type="ECO:0000256" key="1">
    <source>
        <dbReference type="SAM" id="Phobius"/>
    </source>
</evidence>
<dbReference type="EMBL" id="FUKQ01000011">
    <property type="protein sequence ID" value="SJN22449.1"/>
    <property type="molecule type" value="Genomic_DNA"/>
</dbReference>
<evidence type="ECO:0000313" key="3">
    <source>
        <dbReference type="Proteomes" id="UP000188342"/>
    </source>
</evidence>
<sequence>MSLVLLESEIPTWVAGVLMLATMLGALAFVLNFGGNRPHS</sequence>
<dbReference type="AlphaFoldDB" id="A0A1R4IRX0"/>
<organism evidence="2 3">
    <name type="scientific">Luteococcus japonicus LSP_Lj1</name>
    <dbReference type="NCBI Taxonomy" id="1255658"/>
    <lineage>
        <taxon>Bacteria</taxon>
        <taxon>Bacillati</taxon>
        <taxon>Actinomycetota</taxon>
        <taxon>Actinomycetes</taxon>
        <taxon>Propionibacteriales</taxon>
        <taxon>Propionibacteriaceae</taxon>
        <taxon>Luteococcus</taxon>
    </lineage>
</organism>
<feature type="transmembrane region" description="Helical" evidence="1">
    <location>
        <begin position="12"/>
        <end position="34"/>
    </location>
</feature>
<proteinExistence type="predicted"/>
<protein>
    <submittedName>
        <fullName evidence="2">Uncharacterized protein</fullName>
    </submittedName>
</protein>
<reference evidence="2 3" key="1">
    <citation type="submission" date="2017-02" db="EMBL/GenBank/DDBJ databases">
        <authorList>
            <person name="Peterson S.W."/>
        </authorList>
    </citation>
    <scope>NUCLEOTIDE SEQUENCE [LARGE SCALE GENOMIC DNA]</scope>
    <source>
        <strain evidence="2 3">LSP_Lj1</strain>
    </source>
</reference>
<keyword evidence="1" id="KW-0812">Transmembrane</keyword>
<gene>
    <name evidence="2" type="ORF">FM114_03340</name>
</gene>
<evidence type="ECO:0000313" key="2">
    <source>
        <dbReference type="EMBL" id="SJN22449.1"/>
    </source>
</evidence>
<keyword evidence="1" id="KW-1133">Transmembrane helix</keyword>
<keyword evidence="3" id="KW-1185">Reference proteome</keyword>
<keyword evidence="1" id="KW-0472">Membrane</keyword>
<dbReference type="Proteomes" id="UP000188342">
    <property type="component" value="Unassembled WGS sequence"/>
</dbReference>
<dbReference type="RefSeq" id="WP_256762636.1">
    <property type="nucleotide sequence ID" value="NZ_FUKQ01000011.1"/>
</dbReference>
<accession>A0A1R4IRX0</accession>